<sequence>MAAPVEAKRPEPYVWPELGVESKIIFPHHDAIRNFEADGSDGVWLEDRQRRWYYAELMGGCHDLDFAQAIGFDTGGSPHFDKFSSIIVRGQKCPLISLQTSEKPLPRKERLKLRNAAKVAAKDVVAPSN</sequence>
<dbReference type="Pfam" id="PF20101">
    <property type="entry name" value="DUF6491"/>
    <property type="match status" value="1"/>
</dbReference>
<protein>
    <submittedName>
        <fullName evidence="1">Uncharacterized protein</fullName>
    </submittedName>
</protein>
<accession>A0A6I4LXP8</accession>
<dbReference type="Proteomes" id="UP000471147">
    <property type="component" value="Unassembled WGS sequence"/>
</dbReference>
<gene>
    <name evidence="1" type="ORF">EUU23_03895</name>
</gene>
<keyword evidence="2" id="KW-1185">Reference proteome</keyword>
<dbReference type="OrthoDB" id="7428974at2"/>
<evidence type="ECO:0000313" key="2">
    <source>
        <dbReference type="Proteomes" id="UP000471147"/>
    </source>
</evidence>
<proteinExistence type="predicted"/>
<reference evidence="1 2" key="1">
    <citation type="submission" date="2019-01" db="EMBL/GenBank/DDBJ databases">
        <title>Sphingorhabdus lacus sp.nov., isolated from an oligotrophic freshwater lake.</title>
        <authorList>
            <person name="Park M."/>
        </authorList>
    </citation>
    <scope>NUCLEOTIDE SEQUENCE [LARGE SCALE GENOMIC DNA]</scope>
    <source>
        <strain evidence="1 2">IMCC26285</strain>
    </source>
</reference>
<dbReference type="AlphaFoldDB" id="A0A6I4LXP8"/>
<evidence type="ECO:0000313" key="1">
    <source>
        <dbReference type="EMBL" id="MVZ96846.1"/>
    </source>
</evidence>
<dbReference type="InterPro" id="IPR045500">
    <property type="entry name" value="DUF6491"/>
</dbReference>
<name>A0A6I4LXP8_9SPHN</name>
<organism evidence="1 2">
    <name type="scientific">Sphingorhabdus profundilacus</name>
    <dbReference type="NCBI Taxonomy" id="2509718"/>
    <lineage>
        <taxon>Bacteria</taxon>
        <taxon>Pseudomonadati</taxon>
        <taxon>Pseudomonadota</taxon>
        <taxon>Alphaproteobacteria</taxon>
        <taxon>Sphingomonadales</taxon>
        <taxon>Sphingomonadaceae</taxon>
        <taxon>Sphingorhabdus</taxon>
    </lineage>
</organism>
<comment type="caution">
    <text evidence="1">The sequence shown here is derived from an EMBL/GenBank/DDBJ whole genome shotgun (WGS) entry which is preliminary data.</text>
</comment>
<dbReference type="EMBL" id="SDWJ01000001">
    <property type="protein sequence ID" value="MVZ96846.1"/>
    <property type="molecule type" value="Genomic_DNA"/>
</dbReference>